<evidence type="ECO:0000313" key="3">
    <source>
        <dbReference type="Proteomes" id="UP000178099"/>
    </source>
</evidence>
<comment type="caution">
    <text evidence="2">The sequence shown here is derived from an EMBL/GenBank/DDBJ whole genome shotgun (WGS) entry which is preliminary data.</text>
</comment>
<evidence type="ECO:0000256" key="1">
    <source>
        <dbReference type="SAM" id="Phobius"/>
    </source>
</evidence>
<sequence length="146" mass="16899">MKKLIRKYEGFLWFAVIAFVTLLGIAVVISWRLNHLVRVKHLSPQGTFVKAESSAIQHVFSYVSAGNDVVIHLSEDRTVILTILQVFNTQSRYQAEKKNQCKKYAVDDFRSGTVLEMGVMCFTHLPGNEERWVHDPWENHFASLYR</sequence>
<organism evidence="2 3">
    <name type="scientific">Candidatus Lloydbacteria bacterium RIFCSPHIGHO2_02_FULL_51_22</name>
    <dbReference type="NCBI Taxonomy" id="1798663"/>
    <lineage>
        <taxon>Bacteria</taxon>
        <taxon>Candidatus Lloydiibacteriota</taxon>
    </lineage>
</organism>
<dbReference type="EMBL" id="MHLN01000053">
    <property type="protein sequence ID" value="OGZ09256.1"/>
    <property type="molecule type" value="Genomic_DNA"/>
</dbReference>
<gene>
    <name evidence="2" type="ORF">A3D67_01270</name>
</gene>
<keyword evidence="1" id="KW-0812">Transmembrane</keyword>
<reference evidence="2 3" key="1">
    <citation type="journal article" date="2016" name="Nat. Commun.">
        <title>Thousands of microbial genomes shed light on interconnected biogeochemical processes in an aquifer system.</title>
        <authorList>
            <person name="Anantharaman K."/>
            <person name="Brown C.T."/>
            <person name="Hug L.A."/>
            <person name="Sharon I."/>
            <person name="Castelle C.J."/>
            <person name="Probst A.J."/>
            <person name="Thomas B.C."/>
            <person name="Singh A."/>
            <person name="Wilkins M.J."/>
            <person name="Karaoz U."/>
            <person name="Brodie E.L."/>
            <person name="Williams K.H."/>
            <person name="Hubbard S.S."/>
            <person name="Banfield J.F."/>
        </authorList>
    </citation>
    <scope>NUCLEOTIDE SEQUENCE [LARGE SCALE GENOMIC DNA]</scope>
</reference>
<protein>
    <submittedName>
        <fullName evidence="2">Uncharacterized protein</fullName>
    </submittedName>
</protein>
<feature type="transmembrane region" description="Helical" evidence="1">
    <location>
        <begin position="12"/>
        <end position="33"/>
    </location>
</feature>
<accession>A0A1G2D6J7</accession>
<proteinExistence type="predicted"/>
<evidence type="ECO:0000313" key="2">
    <source>
        <dbReference type="EMBL" id="OGZ09256.1"/>
    </source>
</evidence>
<keyword evidence="1" id="KW-0472">Membrane</keyword>
<name>A0A1G2D6J7_9BACT</name>
<dbReference type="AlphaFoldDB" id="A0A1G2D6J7"/>
<keyword evidence="1" id="KW-1133">Transmembrane helix</keyword>
<dbReference type="Proteomes" id="UP000178099">
    <property type="component" value="Unassembled WGS sequence"/>
</dbReference>